<evidence type="ECO:0000256" key="1">
    <source>
        <dbReference type="SAM" id="MobiDB-lite"/>
    </source>
</evidence>
<feature type="region of interest" description="Disordered" evidence="1">
    <location>
        <begin position="111"/>
        <end position="157"/>
    </location>
</feature>
<gene>
    <name evidence="2" type="ORF">CERZMDRAFT_100122</name>
</gene>
<dbReference type="EMBL" id="ML992685">
    <property type="protein sequence ID" value="KAF2209714.1"/>
    <property type="molecule type" value="Genomic_DNA"/>
</dbReference>
<organism evidence="2 3">
    <name type="scientific">Cercospora zeae-maydis SCOH1-5</name>
    <dbReference type="NCBI Taxonomy" id="717836"/>
    <lineage>
        <taxon>Eukaryota</taxon>
        <taxon>Fungi</taxon>
        <taxon>Dikarya</taxon>
        <taxon>Ascomycota</taxon>
        <taxon>Pezizomycotina</taxon>
        <taxon>Dothideomycetes</taxon>
        <taxon>Dothideomycetidae</taxon>
        <taxon>Mycosphaerellales</taxon>
        <taxon>Mycosphaerellaceae</taxon>
        <taxon>Cercospora</taxon>
    </lineage>
</organism>
<accession>A0A6A6F828</accession>
<name>A0A6A6F828_9PEZI</name>
<keyword evidence="3" id="KW-1185">Reference proteome</keyword>
<evidence type="ECO:0000313" key="2">
    <source>
        <dbReference type="EMBL" id="KAF2209714.1"/>
    </source>
</evidence>
<dbReference type="Proteomes" id="UP000799539">
    <property type="component" value="Unassembled WGS sequence"/>
</dbReference>
<dbReference type="AlphaFoldDB" id="A0A6A6F828"/>
<feature type="compositionally biased region" description="Polar residues" evidence="1">
    <location>
        <begin position="132"/>
        <end position="148"/>
    </location>
</feature>
<evidence type="ECO:0000313" key="3">
    <source>
        <dbReference type="Proteomes" id="UP000799539"/>
    </source>
</evidence>
<proteinExistence type="predicted"/>
<protein>
    <submittedName>
        <fullName evidence="2">Uncharacterized protein</fullName>
    </submittedName>
</protein>
<reference evidence="2" key="1">
    <citation type="journal article" date="2020" name="Stud. Mycol.">
        <title>101 Dothideomycetes genomes: a test case for predicting lifestyles and emergence of pathogens.</title>
        <authorList>
            <person name="Haridas S."/>
            <person name="Albert R."/>
            <person name="Binder M."/>
            <person name="Bloem J."/>
            <person name="Labutti K."/>
            <person name="Salamov A."/>
            <person name="Andreopoulos B."/>
            <person name="Baker S."/>
            <person name="Barry K."/>
            <person name="Bills G."/>
            <person name="Bluhm B."/>
            <person name="Cannon C."/>
            <person name="Castanera R."/>
            <person name="Culley D."/>
            <person name="Daum C."/>
            <person name="Ezra D."/>
            <person name="Gonzalez J."/>
            <person name="Henrissat B."/>
            <person name="Kuo A."/>
            <person name="Liang C."/>
            <person name="Lipzen A."/>
            <person name="Lutzoni F."/>
            <person name="Magnuson J."/>
            <person name="Mondo S."/>
            <person name="Nolan M."/>
            <person name="Ohm R."/>
            <person name="Pangilinan J."/>
            <person name="Park H.-J."/>
            <person name="Ramirez L."/>
            <person name="Alfaro M."/>
            <person name="Sun H."/>
            <person name="Tritt A."/>
            <person name="Yoshinaga Y."/>
            <person name="Zwiers L.-H."/>
            <person name="Turgeon B."/>
            <person name="Goodwin S."/>
            <person name="Spatafora J."/>
            <person name="Crous P."/>
            <person name="Grigoriev I."/>
        </authorList>
    </citation>
    <scope>NUCLEOTIDE SEQUENCE</scope>
    <source>
        <strain evidence="2">SCOH1-5</strain>
    </source>
</reference>
<sequence length="157" mass="16929">MKGHDGVVKVLIAAGIDVHAIWGPSNALDIATVEYENSQFTVADLQGAHNHGFVAILRAKEEAYRNIIQMLREAGAVPTHGHRSGWMGLVDHAESDEFLESSIDLESGWTEGVNEAGPPQRLGDEADWVSGNPGSESTVLRQSNTSREPSGDTENHC</sequence>